<dbReference type="SUPFAM" id="SSF110395">
    <property type="entry name" value="CutC-like"/>
    <property type="match status" value="1"/>
</dbReference>
<proteinExistence type="inferred from homology"/>
<keyword evidence="4" id="KW-1185">Reference proteome</keyword>
<organism evidence="3 4">
    <name type="scientific">Citroniella saccharovorans</name>
    <dbReference type="NCBI Taxonomy" id="2053367"/>
    <lineage>
        <taxon>Bacteria</taxon>
        <taxon>Bacillati</taxon>
        <taxon>Bacillota</taxon>
        <taxon>Tissierellia</taxon>
        <taxon>Tissierellales</taxon>
        <taxon>Peptoniphilaceae</taxon>
        <taxon>Citroniella</taxon>
    </lineage>
</organism>
<dbReference type="Proteomes" id="UP001357733">
    <property type="component" value="Unassembled WGS sequence"/>
</dbReference>
<comment type="similarity">
    <text evidence="1">Belongs to the CutC family.</text>
</comment>
<dbReference type="AlphaFoldDB" id="A0AAW9MVB3"/>
<evidence type="ECO:0000256" key="2">
    <source>
        <dbReference type="ARBA" id="ARBA00019014"/>
    </source>
</evidence>
<name>A0AAW9MVB3_9FIRM</name>
<evidence type="ECO:0000256" key="1">
    <source>
        <dbReference type="ARBA" id="ARBA00007768"/>
    </source>
</evidence>
<protein>
    <recommendedName>
        <fullName evidence="2">Copper homeostasis protein cutC homolog</fullName>
    </recommendedName>
</protein>
<dbReference type="PANTHER" id="PTHR12598:SF0">
    <property type="entry name" value="COPPER HOMEOSTASIS PROTEIN CUTC HOMOLOG"/>
    <property type="match status" value="1"/>
</dbReference>
<evidence type="ECO:0000313" key="3">
    <source>
        <dbReference type="EMBL" id="MEB3430121.1"/>
    </source>
</evidence>
<dbReference type="Pfam" id="PF03932">
    <property type="entry name" value="CutC"/>
    <property type="match status" value="1"/>
</dbReference>
<dbReference type="PANTHER" id="PTHR12598">
    <property type="entry name" value="COPPER HOMEOSTASIS PROTEIN CUTC"/>
    <property type="match status" value="1"/>
</dbReference>
<dbReference type="RefSeq" id="WP_324620282.1">
    <property type="nucleotide sequence ID" value="NZ_JAYKOT010000003.1"/>
</dbReference>
<comment type="caution">
    <text evidence="3">The sequence shown here is derived from an EMBL/GenBank/DDBJ whole genome shotgun (WGS) entry which is preliminary data.</text>
</comment>
<dbReference type="InterPro" id="IPR005627">
    <property type="entry name" value="CutC-like"/>
</dbReference>
<dbReference type="EMBL" id="JAYKOT010000003">
    <property type="protein sequence ID" value="MEB3430121.1"/>
    <property type="molecule type" value="Genomic_DNA"/>
</dbReference>
<reference evidence="3 4" key="1">
    <citation type="submission" date="2024-01" db="EMBL/GenBank/DDBJ databases">
        <title>Complete genome sequence of Citroniella saccharovorans strain M6.X9, isolated from human fecal sample.</title>
        <authorList>
            <person name="Cheng G."/>
            <person name="Westerholm M."/>
            <person name="Schnurer A."/>
        </authorList>
    </citation>
    <scope>NUCLEOTIDE SEQUENCE [LARGE SCALE GENOMIC DNA]</scope>
    <source>
        <strain evidence="3 4">DSM 29873</strain>
    </source>
</reference>
<dbReference type="InterPro" id="IPR036822">
    <property type="entry name" value="CutC-like_dom_sf"/>
</dbReference>
<dbReference type="Gene3D" id="3.20.20.380">
    <property type="entry name" value="Copper homeostasis (CutC) domain"/>
    <property type="match status" value="1"/>
</dbReference>
<evidence type="ECO:0000313" key="4">
    <source>
        <dbReference type="Proteomes" id="UP001357733"/>
    </source>
</evidence>
<accession>A0AAW9MVB3</accession>
<sequence>MIREILIENIYDILKLPKSNIQRIELNSALYLGGLTPSIGKIRKALDLSNIPIAIMIRPRAGGFIYSELEIEEMKRDILEIGKLNVEAFVFGILDENLSLSDKNKELIDLCHNLGKKAVLSRAFDNTIYLSESIEKVNSFKFDRILTSGFKENATDSLENLKYIRDKINKNIGVVAASGISDKNIMIISEKTGISEFHASLKKERFEKSNFVNVDFSYLENKDMIYELDEKETRKVYWC</sequence>
<gene>
    <name evidence="3" type="ORF">VLK81_09005</name>
</gene>
<dbReference type="GO" id="GO:0005507">
    <property type="term" value="F:copper ion binding"/>
    <property type="evidence" value="ECO:0007669"/>
    <property type="project" value="TreeGrafter"/>
</dbReference>